<reference evidence="4" key="1">
    <citation type="journal article" date="2022" name="Plant J.">
        <title>Strategies of tolerance reflected in two North American maple genomes.</title>
        <authorList>
            <person name="McEvoy S.L."/>
            <person name="Sezen U.U."/>
            <person name="Trouern-Trend A."/>
            <person name="McMahon S.M."/>
            <person name="Schaberg P.G."/>
            <person name="Yang J."/>
            <person name="Wegrzyn J.L."/>
            <person name="Swenson N.G."/>
        </authorList>
    </citation>
    <scope>NUCLEOTIDE SEQUENCE</scope>
    <source>
        <strain evidence="4">91603</strain>
    </source>
</reference>
<sequence length="1593" mass="178952">MLPCLVVRYLDAASPWLHCKIKGNRLSHQTDHKSKQVQFGFNMEEETKVSSEVPVITKSVEDIAVPIKVTNGDLAPVVKEVKKEEEENALDGEFIKVERESLDVKDVVSHMADTTSHHETVIERSSSNSSRELLEAQEKTKELEIELERVATALKHSEAENTKLNGEILVTKEKLEETGKKYDDLELTHKKLQQQINEAEESYNSQINALRETLQAQEAKQVELIKVKEAFDGVSLEIETSRKRMQELENELQSSVDEAKKFEELHKQSGSHAESETQRALEFGKLLEVANVSVKEMEGQIAALQEELKGVYDKIAENQKVEEQLTITKADLLTIQEELAVSRSQAVDLEHRLSSKEALIDELTQELDLKKASESQVKEDITALDNLLVVAKDHLQAKVSELEDITLKLQEEINARESVEAGLKSQEAQVETLQKDLANVIKEKEAFESAMSDLTSNLALMKEFCSELEEKYKLSDENFCKTDSLLSQALSSNAELEKKLKSLEELHNESGVVAATATQKNLELEDIIRASNEAAEEAKSQLRELETRFIAAEQKNAELEQQMNLIELKSSDAEREAKEFSAKVSELSAALKETEGEKKQLNDQIQVHQDKITQLESDLKQSYAQHSELGEELKNFKERSFEHEERANTHHQRSIELEDLFQTSDSKVSELSAALKEVEEEKKQLNDQIQVHQDKITQLESDLKQSHSRLSELDEELKNSKERSFEHEERANVHHQRSIELEDLFQTSHSKVEEAGKKVNELELLLETEKYRIQELEEQVNTLEKKCVDAEVESKKNHGKISELASELEAFQARASSLEVALQMAGEKEKELTESLNIATDEKKKLEDSSNSYCEKLAESETVLEVLRNELNLTLKKLESIENDLKDAGLRESEVMEKLKYAEEELKQQGSVLEQATARNSELESSHESLTRESELKLQEVLANLTSRDSEAKSFVEKLNTLEDQVKISKEQVAEAAGKSASLKEELDSCLIKVASLESTNEELKRQLAEGENRASNSLSEIELLVETNNHLKSKIAELQESYDSSISEKEVTSQQLASYMNTIAELTDQHSRATKLQSATEARITEAETQMQEAIQRFTKRDGEANELNDKINVLEGQIKLYKEQAQEASVLSETRKVELEETLLKLNHLESITEELKTRSSNFERESGGLAETNLKITQDLASYETKLSDLQEKLSATLVEKDNAAEELRTSKKATEDLTRQLTSEGHRLQSQISSVMEENNLLNETYENAKKELQSVISQLEGKLQEQKATEDTLKFDIESLKAEAAEKSILKARLKELEELLVKVEAQSKQEVENVKAAAAGREAELISKLEDHEQKVNDRDVLAAQVQQFQGELKLAQTAVAEQKEVHSQKYMEGEAALKRSLEELEAKNKEVVILEKQVKELEQQLQLANAKVKGDGDSPAELKDVTEIKSRDLGLNFSMPAKRKSKKKLEAASAQASTSSEIHTHGSDISAATTFKFVIGVALVSVIIGRFGCGEVGHHQSECKKLGKKGMFAETNEGEDRGVDIGALATITDVDEQVVDEGVEVPTELPSDEKETQNNKGVAVEQGTTMVVMVRPALATITDVDE</sequence>
<evidence type="ECO:0000313" key="5">
    <source>
        <dbReference type="Proteomes" id="UP001064489"/>
    </source>
</evidence>
<dbReference type="Proteomes" id="UP001064489">
    <property type="component" value="Chromosome 11"/>
</dbReference>
<feature type="compositionally biased region" description="Basic and acidic residues" evidence="2">
    <location>
        <begin position="1211"/>
        <end position="1222"/>
    </location>
</feature>
<dbReference type="PANTHER" id="PTHR43049:SF1">
    <property type="entry name" value="EARLY ENDOSOME ANTIGEN"/>
    <property type="match status" value="1"/>
</dbReference>
<feature type="compositionally biased region" description="Polar residues" evidence="2">
    <location>
        <begin position="1223"/>
        <end position="1236"/>
    </location>
</feature>
<dbReference type="PANTHER" id="PTHR43049">
    <property type="entry name" value="EARLY ENDOSOME ANTIGEN"/>
    <property type="match status" value="1"/>
</dbReference>
<evidence type="ECO:0000313" key="4">
    <source>
        <dbReference type="EMBL" id="KAI9154403.1"/>
    </source>
</evidence>
<reference evidence="4" key="2">
    <citation type="submission" date="2023-02" db="EMBL/GenBank/DDBJ databases">
        <authorList>
            <person name="Swenson N.G."/>
            <person name="Wegrzyn J.L."/>
            <person name="Mcevoy S.L."/>
        </authorList>
    </citation>
    <scope>NUCLEOTIDE SEQUENCE</scope>
    <source>
        <strain evidence="4">91603</strain>
        <tissue evidence="4">Leaf</tissue>
    </source>
</reference>
<dbReference type="InterPro" id="IPR058610">
    <property type="entry name" value="WIT1_2_N"/>
</dbReference>
<evidence type="ECO:0000259" key="3">
    <source>
        <dbReference type="Pfam" id="PF26581"/>
    </source>
</evidence>
<evidence type="ECO:0000256" key="2">
    <source>
        <dbReference type="SAM" id="MobiDB-lite"/>
    </source>
</evidence>
<feature type="region of interest" description="Disordered" evidence="2">
    <location>
        <begin position="112"/>
        <end position="135"/>
    </location>
</feature>
<evidence type="ECO:0000256" key="1">
    <source>
        <dbReference type="SAM" id="Coils"/>
    </source>
</evidence>
<feature type="coiled-coil region" evidence="1">
    <location>
        <begin position="1384"/>
        <end position="1418"/>
    </location>
</feature>
<feature type="region of interest" description="Disordered" evidence="2">
    <location>
        <begin position="910"/>
        <end position="931"/>
    </location>
</feature>
<feature type="compositionally biased region" description="Polar residues" evidence="2">
    <location>
        <begin position="910"/>
        <end position="920"/>
    </location>
</feature>
<organism evidence="4 5">
    <name type="scientific">Acer negundo</name>
    <name type="common">Box elder</name>
    <dbReference type="NCBI Taxonomy" id="4023"/>
    <lineage>
        <taxon>Eukaryota</taxon>
        <taxon>Viridiplantae</taxon>
        <taxon>Streptophyta</taxon>
        <taxon>Embryophyta</taxon>
        <taxon>Tracheophyta</taxon>
        <taxon>Spermatophyta</taxon>
        <taxon>Magnoliopsida</taxon>
        <taxon>eudicotyledons</taxon>
        <taxon>Gunneridae</taxon>
        <taxon>Pentapetalae</taxon>
        <taxon>rosids</taxon>
        <taxon>malvids</taxon>
        <taxon>Sapindales</taxon>
        <taxon>Sapindaceae</taxon>
        <taxon>Hippocastanoideae</taxon>
        <taxon>Acereae</taxon>
        <taxon>Acer</taxon>
    </lineage>
</organism>
<comment type="caution">
    <text evidence="4">The sequence shown here is derived from an EMBL/GenBank/DDBJ whole genome shotgun (WGS) entry which is preliminary data.</text>
</comment>
<feature type="domain" description="WIT1/2 N-terminal helical bundle" evidence="3">
    <location>
        <begin position="227"/>
        <end position="359"/>
    </location>
</feature>
<feature type="compositionally biased region" description="Basic and acidic residues" evidence="2">
    <location>
        <begin position="921"/>
        <end position="931"/>
    </location>
</feature>
<name>A0AAD5I8D1_ACENE</name>
<feature type="region of interest" description="Disordered" evidence="2">
    <location>
        <begin position="1211"/>
        <end position="1236"/>
    </location>
</feature>
<accession>A0AAD5I8D1</accession>
<feature type="region of interest" description="Disordered" evidence="2">
    <location>
        <begin position="707"/>
        <end position="733"/>
    </location>
</feature>
<gene>
    <name evidence="4" type="ORF">LWI28_025878</name>
</gene>
<dbReference type="EMBL" id="JAJSOW010000108">
    <property type="protein sequence ID" value="KAI9154403.1"/>
    <property type="molecule type" value="Genomic_DNA"/>
</dbReference>
<protein>
    <recommendedName>
        <fullName evidence="3">WIT1/2 N-terminal helical bundle domain-containing protein</fullName>
    </recommendedName>
</protein>
<dbReference type="Gene3D" id="1.10.287.1490">
    <property type="match status" value="1"/>
</dbReference>
<dbReference type="SUPFAM" id="SSF57997">
    <property type="entry name" value="Tropomyosin"/>
    <property type="match status" value="3"/>
</dbReference>
<dbReference type="Pfam" id="PF26581">
    <property type="entry name" value="WIT1_2_N"/>
    <property type="match status" value="1"/>
</dbReference>
<keyword evidence="1" id="KW-0175">Coiled coil</keyword>
<keyword evidence="5" id="KW-1185">Reference proteome</keyword>
<dbReference type="Gene3D" id="1.20.5.170">
    <property type="match status" value="1"/>
</dbReference>
<proteinExistence type="predicted"/>